<dbReference type="EMBL" id="PDNV01000015">
    <property type="protein sequence ID" value="PLC52188.1"/>
    <property type="molecule type" value="Genomic_DNA"/>
</dbReference>
<dbReference type="OrthoDB" id="267914at2"/>
<organism evidence="1 2">
    <name type="scientific">Pollutimonas nitritireducens</name>
    <dbReference type="NCBI Taxonomy" id="2045209"/>
    <lineage>
        <taxon>Bacteria</taxon>
        <taxon>Pseudomonadati</taxon>
        <taxon>Pseudomonadota</taxon>
        <taxon>Betaproteobacteria</taxon>
        <taxon>Burkholderiales</taxon>
        <taxon>Alcaligenaceae</taxon>
        <taxon>Pollutimonas</taxon>
    </lineage>
</organism>
<protein>
    <submittedName>
        <fullName evidence="1">Methyltransferase</fullName>
    </submittedName>
</protein>
<proteinExistence type="predicted"/>
<sequence>MPDTRFNADLVHVTWTENEQARSARWYAHNSSAPPKRIITADDTLSADAAYRLISQGTALLWRGDFQNARQLLQALTRRVDKRKKPVRGRDAIVSPIDTFNRHRLHQSQRSQLLNKLLIELDSDAGIALRRAPNVRDACFAALGETPEPFLLPLRALQGIIGAYEWKKKGVSVPVLGRSIHVGYGVFSPNRGEYIDLVARAPLPTRDLAFDIGTGSGVLAAVLAHRGVRKVIATDQDPRALACARENIALLGMDDSISVEEVNLFPPGRSGLIVCNPPWLPAKPTIPIERAIYDPDNMMLLGFLNGLSSHLTPSGEGWLIMSDLAEHLGLRSREFLLDAISTAGLRVVDRLDARPEHSKAADTSDPLHAARSAETTSLWRLALHLHSPCAETH</sequence>
<dbReference type="GO" id="GO:0003676">
    <property type="term" value="F:nucleic acid binding"/>
    <property type="evidence" value="ECO:0007669"/>
    <property type="project" value="InterPro"/>
</dbReference>
<accession>A0A2N4UB07</accession>
<dbReference type="AlphaFoldDB" id="A0A2N4UB07"/>
<dbReference type="PANTHER" id="PTHR18895:SF74">
    <property type="entry name" value="MTRF1L RELEASE FACTOR GLUTAMINE METHYLTRANSFERASE"/>
    <property type="match status" value="1"/>
</dbReference>
<gene>
    <name evidence="1" type="ORF">CR155_19265</name>
</gene>
<keyword evidence="1" id="KW-0489">Methyltransferase</keyword>
<comment type="caution">
    <text evidence="1">The sequence shown here is derived from an EMBL/GenBank/DDBJ whole genome shotgun (WGS) entry which is preliminary data.</text>
</comment>
<dbReference type="InterPro" id="IPR050320">
    <property type="entry name" value="N5-glutamine_MTase"/>
</dbReference>
<keyword evidence="1" id="KW-0808">Transferase</keyword>
<keyword evidence="2" id="KW-1185">Reference proteome</keyword>
<dbReference type="Gene3D" id="3.40.50.150">
    <property type="entry name" value="Vaccinia Virus protein VP39"/>
    <property type="match status" value="1"/>
</dbReference>
<dbReference type="GO" id="GO:0032259">
    <property type="term" value="P:methylation"/>
    <property type="evidence" value="ECO:0007669"/>
    <property type="project" value="UniProtKB-KW"/>
</dbReference>
<reference evidence="1 2" key="1">
    <citation type="submission" date="2017-10" db="EMBL/GenBank/DDBJ databases">
        <title>Two draft genome sequences of Pusillimonas sp. strains isolated from a nitrate- and radionuclide-contaminated groundwater in Russia.</title>
        <authorList>
            <person name="Grouzdev D.S."/>
            <person name="Tourova T.P."/>
            <person name="Goeva M.A."/>
            <person name="Babich T.L."/>
            <person name="Sokolova D.S."/>
            <person name="Abdullin R."/>
            <person name="Poltaraus A.B."/>
            <person name="Toshchakov S.V."/>
            <person name="Nazina T.N."/>
        </authorList>
    </citation>
    <scope>NUCLEOTIDE SEQUENCE [LARGE SCALE GENOMIC DNA]</scope>
    <source>
        <strain evidence="1 2">JR1/69-2-13</strain>
    </source>
</reference>
<dbReference type="InterPro" id="IPR002052">
    <property type="entry name" value="DNA_methylase_N6_adenine_CS"/>
</dbReference>
<evidence type="ECO:0000313" key="2">
    <source>
        <dbReference type="Proteomes" id="UP000234328"/>
    </source>
</evidence>
<dbReference type="Proteomes" id="UP000234328">
    <property type="component" value="Unassembled WGS sequence"/>
</dbReference>
<dbReference type="PROSITE" id="PS00092">
    <property type="entry name" value="N6_MTASE"/>
    <property type="match status" value="1"/>
</dbReference>
<dbReference type="SUPFAM" id="SSF53335">
    <property type="entry name" value="S-adenosyl-L-methionine-dependent methyltransferases"/>
    <property type="match status" value="1"/>
</dbReference>
<dbReference type="InterPro" id="IPR029063">
    <property type="entry name" value="SAM-dependent_MTases_sf"/>
</dbReference>
<dbReference type="CDD" id="cd02440">
    <property type="entry name" value="AdoMet_MTases"/>
    <property type="match status" value="1"/>
</dbReference>
<evidence type="ECO:0000313" key="1">
    <source>
        <dbReference type="EMBL" id="PLC52188.1"/>
    </source>
</evidence>
<dbReference type="RefSeq" id="WP_102071666.1">
    <property type="nucleotide sequence ID" value="NZ_PDNV01000015.1"/>
</dbReference>
<dbReference type="PANTHER" id="PTHR18895">
    <property type="entry name" value="HEMK METHYLTRANSFERASE"/>
    <property type="match status" value="1"/>
</dbReference>
<dbReference type="GO" id="GO:0036009">
    <property type="term" value="F:protein-glutamine N-methyltransferase activity"/>
    <property type="evidence" value="ECO:0007669"/>
    <property type="project" value="TreeGrafter"/>
</dbReference>
<dbReference type="Pfam" id="PF06325">
    <property type="entry name" value="PrmA"/>
    <property type="match status" value="1"/>
</dbReference>
<name>A0A2N4UB07_9BURK</name>